<protein>
    <submittedName>
        <fullName evidence="1">Uncharacterized protein</fullName>
    </submittedName>
</protein>
<dbReference type="Proteomes" id="UP000299102">
    <property type="component" value="Unassembled WGS sequence"/>
</dbReference>
<sequence>MAVSTANWSDKWRVAINMTKTVALLTDQQRIMPPKLKLPGQEVECQTRVQHLGVQIDHSMRMVTQRKRIRAQQNIALRMIVRVRGYVINDGTARDLRIEAVEEFI</sequence>
<dbReference type="EMBL" id="BGZK01000217">
    <property type="protein sequence ID" value="GBP29246.1"/>
    <property type="molecule type" value="Genomic_DNA"/>
</dbReference>
<evidence type="ECO:0000313" key="2">
    <source>
        <dbReference type="Proteomes" id="UP000299102"/>
    </source>
</evidence>
<gene>
    <name evidence="1" type="ORF">EVAR_20609_1</name>
</gene>
<dbReference type="AlphaFoldDB" id="A0A4C1UTC6"/>
<accession>A0A4C1UTC6</accession>
<evidence type="ECO:0000313" key="1">
    <source>
        <dbReference type="EMBL" id="GBP29246.1"/>
    </source>
</evidence>
<proteinExistence type="predicted"/>
<keyword evidence="2" id="KW-1185">Reference proteome</keyword>
<comment type="caution">
    <text evidence="1">The sequence shown here is derived from an EMBL/GenBank/DDBJ whole genome shotgun (WGS) entry which is preliminary data.</text>
</comment>
<organism evidence="1 2">
    <name type="scientific">Eumeta variegata</name>
    <name type="common">Bagworm moth</name>
    <name type="synonym">Eumeta japonica</name>
    <dbReference type="NCBI Taxonomy" id="151549"/>
    <lineage>
        <taxon>Eukaryota</taxon>
        <taxon>Metazoa</taxon>
        <taxon>Ecdysozoa</taxon>
        <taxon>Arthropoda</taxon>
        <taxon>Hexapoda</taxon>
        <taxon>Insecta</taxon>
        <taxon>Pterygota</taxon>
        <taxon>Neoptera</taxon>
        <taxon>Endopterygota</taxon>
        <taxon>Lepidoptera</taxon>
        <taxon>Glossata</taxon>
        <taxon>Ditrysia</taxon>
        <taxon>Tineoidea</taxon>
        <taxon>Psychidae</taxon>
        <taxon>Oiketicinae</taxon>
        <taxon>Eumeta</taxon>
    </lineage>
</organism>
<name>A0A4C1UTC6_EUMVA</name>
<reference evidence="1 2" key="1">
    <citation type="journal article" date="2019" name="Commun. Biol.">
        <title>The bagworm genome reveals a unique fibroin gene that provides high tensile strength.</title>
        <authorList>
            <person name="Kono N."/>
            <person name="Nakamura H."/>
            <person name="Ohtoshi R."/>
            <person name="Tomita M."/>
            <person name="Numata K."/>
            <person name="Arakawa K."/>
        </authorList>
    </citation>
    <scope>NUCLEOTIDE SEQUENCE [LARGE SCALE GENOMIC DNA]</scope>
</reference>
<dbReference type="OrthoDB" id="10065625at2759"/>